<proteinExistence type="inferred from homology"/>
<dbReference type="Proteomes" id="UP000095284">
    <property type="component" value="Unplaced"/>
</dbReference>
<keyword evidence="3" id="KW-0732">Signal</keyword>
<organism evidence="5 6">
    <name type="scientific">Bursaphelenchus xylophilus</name>
    <name type="common">Pinewood nematode worm</name>
    <name type="synonym">Aphelenchoides xylophilus</name>
    <dbReference type="NCBI Taxonomy" id="6326"/>
    <lineage>
        <taxon>Eukaryota</taxon>
        <taxon>Metazoa</taxon>
        <taxon>Ecdysozoa</taxon>
        <taxon>Nematoda</taxon>
        <taxon>Chromadorea</taxon>
        <taxon>Rhabditida</taxon>
        <taxon>Tylenchina</taxon>
        <taxon>Tylenchomorpha</taxon>
        <taxon>Aphelenchoidea</taxon>
        <taxon>Aphelenchoididae</taxon>
        <taxon>Bursaphelenchus</taxon>
    </lineage>
</organism>
<feature type="chain" id="PRO_5018786844" evidence="3">
    <location>
        <begin position="19"/>
        <end position="153"/>
    </location>
</feature>
<evidence type="ECO:0000256" key="1">
    <source>
        <dbReference type="ARBA" id="ARBA00008455"/>
    </source>
</evidence>
<dbReference type="PROSITE" id="PS00640">
    <property type="entry name" value="THIOL_PROTEASE_ASN"/>
    <property type="match status" value="1"/>
</dbReference>
<feature type="region of interest" description="Disordered" evidence="2">
    <location>
        <begin position="26"/>
        <end position="76"/>
    </location>
</feature>
<evidence type="ECO:0000313" key="6">
    <source>
        <dbReference type="WBParaSite" id="BXY_0832500.1"/>
    </source>
</evidence>
<sequence length="153" mass="15652">MKFLLVSFAIVIFGVEWAECCTRTLPPTGVSGGGGGGGGSTGGGGTGNGGGGGGTTTAAPPTTPPTTTPTTTADVDSTQMMDYVSGILDAPKPAKGWTVDHGVLSVGYGEENGTPYWIIKNSWGDDWGEQGYLRVVRGKNSLQLADWNYAVYA</sequence>
<dbReference type="WBParaSite" id="BXY_0832500.1">
    <property type="protein sequence ID" value="BXY_0832500.1"/>
    <property type="gene ID" value="BXY_0832500"/>
</dbReference>
<protein>
    <submittedName>
        <fullName evidence="6">Pept_C1 domain-containing protein</fullName>
    </submittedName>
</protein>
<dbReference type="InterPro" id="IPR025661">
    <property type="entry name" value="Pept_asp_AS"/>
</dbReference>
<feature type="compositionally biased region" description="Gly residues" evidence="2">
    <location>
        <begin position="30"/>
        <end position="55"/>
    </location>
</feature>
<dbReference type="AlphaFoldDB" id="A0A1I7S5P0"/>
<accession>A0A1I7S5P0</accession>
<dbReference type="InterPro" id="IPR000668">
    <property type="entry name" value="Peptidase_C1A_C"/>
</dbReference>
<evidence type="ECO:0000313" key="5">
    <source>
        <dbReference type="Proteomes" id="UP000095284"/>
    </source>
</evidence>
<dbReference type="Pfam" id="PF00112">
    <property type="entry name" value="Peptidase_C1"/>
    <property type="match status" value="1"/>
</dbReference>
<feature type="signal peptide" evidence="3">
    <location>
        <begin position="1"/>
        <end position="18"/>
    </location>
</feature>
<name>A0A1I7S5P0_BURXY</name>
<dbReference type="Gene3D" id="3.90.70.10">
    <property type="entry name" value="Cysteine proteinases"/>
    <property type="match status" value="1"/>
</dbReference>
<evidence type="ECO:0000256" key="3">
    <source>
        <dbReference type="SAM" id="SignalP"/>
    </source>
</evidence>
<dbReference type="SUPFAM" id="SSF54001">
    <property type="entry name" value="Cysteine proteinases"/>
    <property type="match status" value="1"/>
</dbReference>
<feature type="domain" description="Peptidase C1A papain C-terminal" evidence="4">
    <location>
        <begin position="25"/>
        <end position="152"/>
    </location>
</feature>
<dbReference type="InterPro" id="IPR038765">
    <property type="entry name" value="Papain-like_cys_pep_sf"/>
</dbReference>
<reference evidence="6" key="1">
    <citation type="submission" date="2016-11" db="UniProtKB">
        <authorList>
            <consortium name="WormBaseParasite"/>
        </authorList>
    </citation>
    <scope>IDENTIFICATION</scope>
</reference>
<evidence type="ECO:0000256" key="2">
    <source>
        <dbReference type="SAM" id="MobiDB-lite"/>
    </source>
</evidence>
<comment type="similarity">
    <text evidence="1">Belongs to the peptidase C1 family.</text>
</comment>
<evidence type="ECO:0000259" key="4">
    <source>
        <dbReference type="SMART" id="SM00645"/>
    </source>
</evidence>
<dbReference type="eggNOG" id="KOG1543">
    <property type="taxonomic scope" value="Eukaryota"/>
</dbReference>
<dbReference type="InterPro" id="IPR013128">
    <property type="entry name" value="Peptidase_C1A"/>
</dbReference>
<dbReference type="PANTHER" id="PTHR12411">
    <property type="entry name" value="CYSTEINE PROTEASE FAMILY C1-RELATED"/>
    <property type="match status" value="1"/>
</dbReference>
<dbReference type="SMART" id="SM00645">
    <property type="entry name" value="Pept_C1"/>
    <property type="match status" value="1"/>
</dbReference>
<dbReference type="GO" id="GO:0008234">
    <property type="term" value="F:cysteine-type peptidase activity"/>
    <property type="evidence" value="ECO:0007669"/>
    <property type="project" value="InterPro"/>
</dbReference>
<dbReference type="GO" id="GO:0006508">
    <property type="term" value="P:proteolysis"/>
    <property type="evidence" value="ECO:0007669"/>
    <property type="project" value="InterPro"/>
</dbReference>